<evidence type="ECO:0000313" key="8">
    <source>
        <dbReference type="EMBL" id="OSX69402.1"/>
    </source>
</evidence>
<gene>
    <name evidence="8" type="ORF">BU14_1548s0001</name>
</gene>
<dbReference type="EMBL" id="KV919573">
    <property type="protein sequence ID" value="OSX69402.1"/>
    <property type="molecule type" value="Genomic_DNA"/>
</dbReference>
<evidence type="ECO:0000259" key="7">
    <source>
        <dbReference type="Pfam" id="PF03151"/>
    </source>
</evidence>
<evidence type="ECO:0000313" key="9">
    <source>
        <dbReference type="Proteomes" id="UP000218209"/>
    </source>
</evidence>
<dbReference type="Pfam" id="PF03151">
    <property type="entry name" value="TPT"/>
    <property type="match status" value="1"/>
</dbReference>
<feature type="domain" description="Sugar phosphate transporter" evidence="7">
    <location>
        <begin position="23"/>
        <end position="303"/>
    </location>
</feature>
<feature type="transmembrane region" description="Helical" evidence="6">
    <location>
        <begin position="289"/>
        <end position="306"/>
    </location>
</feature>
<feature type="transmembrane region" description="Helical" evidence="6">
    <location>
        <begin position="193"/>
        <end position="212"/>
    </location>
</feature>
<proteinExistence type="predicted"/>
<name>A0A1X6NLF6_PORUM</name>
<accession>A0A1X6NLF6</accession>
<feature type="transmembrane region" description="Helical" evidence="6">
    <location>
        <begin position="232"/>
        <end position="254"/>
    </location>
</feature>
<sequence>MTSIGNRLVANVAAADGKTAASMLLNFCSSTGIVVTNKLVMDRCEFRFATTLTFFHFVATYVLLLVAAAVGVFEKKALPLKETAKLAAGSMGFVVLTNLSLQYNSVGFYQVMKVMTTPTVVVIEALAYAKVLEAPLRLALVPVCLGVIFTAATDFRLNAVGTAFAVAGVLVTSFYQIGAGTLQRSLDCSALQLQLYTAPMSALFIMPFVPLFDNWRPSSPASIWQYEFDQTNMLLIGLTGVLAFLVNVSIFLVIGRSSAVSYNTLGHFKTCFILVSDFVLFHRPLDVRSAAGILMTMVGVFWYTHLKLDKVRREKEAAAQPAAVQLEPVVSRNPNGSGEEEQQALTKGERN</sequence>
<reference evidence="8 9" key="1">
    <citation type="submission" date="2017-03" db="EMBL/GenBank/DDBJ databases">
        <title>WGS assembly of Porphyra umbilicalis.</title>
        <authorList>
            <person name="Brawley S.H."/>
            <person name="Blouin N.A."/>
            <person name="Ficko-Blean E."/>
            <person name="Wheeler G.L."/>
            <person name="Lohr M."/>
            <person name="Goodson H.V."/>
            <person name="Jenkins J.W."/>
            <person name="Blaby-Haas C.E."/>
            <person name="Helliwell K.E."/>
            <person name="Chan C."/>
            <person name="Marriage T."/>
            <person name="Bhattacharya D."/>
            <person name="Klein A.S."/>
            <person name="Badis Y."/>
            <person name="Brodie J."/>
            <person name="Cao Y."/>
            <person name="Collen J."/>
            <person name="Dittami S.M."/>
            <person name="Gachon C.M."/>
            <person name="Green B.R."/>
            <person name="Karpowicz S."/>
            <person name="Kim J.W."/>
            <person name="Kudahl U."/>
            <person name="Lin S."/>
            <person name="Michel G."/>
            <person name="Mittag M."/>
            <person name="Olson B.J."/>
            <person name="Pangilinan J."/>
            <person name="Peng Y."/>
            <person name="Qiu H."/>
            <person name="Shu S."/>
            <person name="Singer J.T."/>
            <person name="Smith A.G."/>
            <person name="Sprecher B.N."/>
            <person name="Wagner V."/>
            <person name="Wang W."/>
            <person name="Wang Z.-Y."/>
            <person name="Yan J."/>
            <person name="Yarish C."/>
            <person name="Zoeuner-Riek S."/>
            <person name="Zhuang Y."/>
            <person name="Zou Y."/>
            <person name="Lindquist E.A."/>
            <person name="Grimwood J."/>
            <person name="Barry K."/>
            <person name="Rokhsar D.S."/>
            <person name="Schmutz J."/>
            <person name="Stiller J.W."/>
            <person name="Grossman A.R."/>
            <person name="Prochnik S.E."/>
        </authorList>
    </citation>
    <scope>NUCLEOTIDE SEQUENCE [LARGE SCALE GENOMIC DNA]</scope>
    <source>
        <strain evidence="8">4086291</strain>
    </source>
</reference>
<feature type="transmembrane region" description="Helical" evidence="6">
    <location>
        <begin position="159"/>
        <end position="181"/>
    </location>
</feature>
<keyword evidence="4 6" id="KW-0472">Membrane</keyword>
<evidence type="ECO:0000256" key="2">
    <source>
        <dbReference type="ARBA" id="ARBA00022692"/>
    </source>
</evidence>
<evidence type="ECO:0000256" key="5">
    <source>
        <dbReference type="SAM" id="MobiDB-lite"/>
    </source>
</evidence>
<keyword evidence="3 6" id="KW-1133">Transmembrane helix</keyword>
<dbReference type="PANTHER" id="PTHR11132">
    <property type="entry name" value="SOLUTE CARRIER FAMILY 35"/>
    <property type="match status" value="1"/>
</dbReference>
<evidence type="ECO:0000256" key="6">
    <source>
        <dbReference type="SAM" id="Phobius"/>
    </source>
</evidence>
<protein>
    <recommendedName>
        <fullName evidence="7">Sugar phosphate transporter domain-containing protein</fullName>
    </recommendedName>
</protein>
<dbReference type="Proteomes" id="UP000218209">
    <property type="component" value="Unassembled WGS sequence"/>
</dbReference>
<dbReference type="OrthoDB" id="5547497at2759"/>
<evidence type="ECO:0000256" key="3">
    <source>
        <dbReference type="ARBA" id="ARBA00022989"/>
    </source>
</evidence>
<dbReference type="AlphaFoldDB" id="A0A1X6NLF6"/>
<evidence type="ECO:0000256" key="4">
    <source>
        <dbReference type="ARBA" id="ARBA00023136"/>
    </source>
</evidence>
<keyword evidence="9" id="KW-1185">Reference proteome</keyword>
<organism evidence="8 9">
    <name type="scientific">Porphyra umbilicalis</name>
    <name type="common">Purple laver</name>
    <name type="synonym">Red alga</name>
    <dbReference type="NCBI Taxonomy" id="2786"/>
    <lineage>
        <taxon>Eukaryota</taxon>
        <taxon>Rhodophyta</taxon>
        <taxon>Bangiophyceae</taxon>
        <taxon>Bangiales</taxon>
        <taxon>Bangiaceae</taxon>
        <taxon>Porphyra</taxon>
    </lineage>
</organism>
<evidence type="ECO:0000256" key="1">
    <source>
        <dbReference type="ARBA" id="ARBA00004141"/>
    </source>
</evidence>
<dbReference type="InterPro" id="IPR050186">
    <property type="entry name" value="TPT_transporter"/>
</dbReference>
<comment type="subcellular location">
    <subcellularLocation>
        <location evidence="1">Membrane</location>
        <topology evidence="1">Multi-pass membrane protein</topology>
    </subcellularLocation>
</comment>
<dbReference type="GO" id="GO:0016020">
    <property type="term" value="C:membrane"/>
    <property type="evidence" value="ECO:0007669"/>
    <property type="project" value="UniProtKB-SubCell"/>
</dbReference>
<feature type="transmembrane region" description="Helical" evidence="6">
    <location>
        <begin position="84"/>
        <end position="101"/>
    </location>
</feature>
<keyword evidence="2 6" id="KW-0812">Transmembrane</keyword>
<feature type="region of interest" description="Disordered" evidence="5">
    <location>
        <begin position="318"/>
        <end position="351"/>
    </location>
</feature>
<feature type="transmembrane region" description="Helical" evidence="6">
    <location>
        <begin position="48"/>
        <end position="72"/>
    </location>
</feature>
<dbReference type="InterPro" id="IPR004853">
    <property type="entry name" value="Sugar_P_trans_dom"/>
</dbReference>